<reference evidence="16" key="1">
    <citation type="submission" date="2018-05" db="EMBL/GenBank/DDBJ databases">
        <title>Draft genome of Mucuna pruriens seed.</title>
        <authorList>
            <person name="Nnadi N.E."/>
            <person name="Vos R."/>
            <person name="Hasami M.H."/>
            <person name="Devisetty U.K."/>
            <person name="Aguiy J.C."/>
        </authorList>
    </citation>
    <scope>NUCLEOTIDE SEQUENCE [LARGE SCALE GENOMIC DNA]</scope>
    <source>
        <strain evidence="16">JCA_2017</strain>
    </source>
</reference>
<proteinExistence type="inferred from homology"/>
<evidence type="ECO:0000256" key="1">
    <source>
        <dbReference type="ARBA" id="ARBA00004123"/>
    </source>
</evidence>
<comment type="cofactor">
    <cofactor evidence="14">
        <name>Fe(2+)</name>
        <dbReference type="ChEBI" id="CHEBI:29033"/>
    </cofactor>
    <text evidence="14">Binds 1 Fe(2+) ion per subunit.</text>
</comment>
<dbReference type="GO" id="GO:0006281">
    <property type="term" value="P:DNA repair"/>
    <property type="evidence" value="ECO:0007669"/>
    <property type="project" value="UniProtKB-KW"/>
</dbReference>
<dbReference type="SUPFAM" id="SSF51197">
    <property type="entry name" value="Clavaminate synthase-like"/>
    <property type="match status" value="1"/>
</dbReference>
<dbReference type="FunFam" id="2.60.120.590:FF:000013">
    <property type="entry name" value="2-oxoglutarate-dependent dioxygenase family protein"/>
    <property type="match status" value="1"/>
</dbReference>
<sequence>VMADVPLADTSHVNKESIIMIGGIPVPLVRKNVKNYSVPKLMSSSNHLTSPSTSTAGFGHTKFRRKYRIELGLAQASGDNCSVPSSDFENSGLSLTKKLPLVNLITPHDESPQGSYSCKKKAASVNRTYNNRSNFHYAEVGLSLDASVSTPMFKPYDICYHGRINHALIGAKLRGESKESCIEMQEGRTEGVILRPGMVLLKNYITHDEQVEIVKTCRDLGLGHGGFYQPGYANGAKLRLKMMCLGLDWDPQTYKYGEKRVIDGSKPPSIPNHFSALVLRAIEEAHSLIKKEYRVRNVEDVLPSMTPDICIVNFYTNNGKLGLHQDRDESRESLRKGLPVVSFSVGNAAEFLYGDGRDVKNAESVFLESGDVLIFGGESRHVFHGVSSVFPNSAPYELLRDACISPGRLNLTFR</sequence>
<keyword evidence="11" id="KW-0539">Nucleus</keyword>
<evidence type="ECO:0000256" key="4">
    <source>
        <dbReference type="ARBA" id="ARBA00022490"/>
    </source>
</evidence>
<evidence type="ECO:0000256" key="3">
    <source>
        <dbReference type="ARBA" id="ARBA00007879"/>
    </source>
</evidence>
<dbReference type="GO" id="GO:0035516">
    <property type="term" value="F:broad specificity oxidative DNA demethylase activity"/>
    <property type="evidence" value="ECO:0007669"/>
    <property type="project" value="TreeGrafter"/>
</dbReference>
<comment type="caution">
    <text evidence="16">The sequence shown here is derived from an EMBL/GenBank/DDBJ whole genome shotgun (WGS) entry which is preliminary data.</text>
</comment>
<name>A0A371E5A5_MUCPR</name>
<keyword evidence="9 14" id="KW-0408">Iron</keyword>
<evidence type="ECO:0000256" key="11">
    <source>
        <dbReference type="ARBA" id="ARBA00023242"/>
    </source>
</evidence>
<feature type="binding site" evidence="14">
    <location>
        <position position="326"/>
    </location>
    <ligand>
        <name>Fe cation</name>
        <dbReference type="ChEBI" id="CHEBI:24875"/>
        <note>catalytic</note>
    </ligand>
</feature>
<gene>
    <name evidence="16" type="primary">alkB</name>
    <name evidence="16" type="ORF">CR513_60580</name>
</gene>
<evidence type="ECO:0000259" key="15">
    <source>
        <dbReference type="PROSITE" id="PS51471"/>
    </source>
</evidence>
<evidence type="ECO:0000256" key="8">
    <source>
        <dbReference type="ARBA" id="ARBA00023002"/>
    </source>
</evidence>
<dbReference type="EMBL" id="QJKJ01016280">
    <property type="protein sequence ID" value="RDX61211.1"/>
    <property type="molecule type" value="Genomic_DNA"/>
</dbReference>
<feature type="domain" description="Fe2OG dioxygenase" evidence="15">
    <location>
        <begin position="306"/>
        <end position="414"/>
    </location>
</feature>
<evidence type="ECO:0000313" key="17">
    <source>
        <dbReference type="Proteomes" id="UP000257109"/>
    </source>
</evidence>
<dbReference type="Gene3D" id="2.60.120.590">
    <property type="entry name" value="Alpha-ketoglutarate-dependent dioxygenase AlkB-like"/>
    <property type="match status" value="1"/>
</dbReference>
<feature type="non-terminal residue" evidence="16">
    <location>
        <position position="414"/>
    </location>
</feature>
<keyword evidence="4" id="KW-0963">Cytoplasm</keyword>
<dbReference type="AlphaFoldDB" id="A0A371E5A5"/>
<protein>
    <recommendedName>
        <fullName evidence="13">DNA N(6)-methyladenine demethylase</fullName>
        <ecNumber evidence="13">1.14.11.51</ecNumber>
    </recommendedName>
</protein>
<dbReference type="GO" id="GO:0035515">
    <property type="term" value="F:oxidative RNA demethylase activity"/>
    <property type="evidence" value="ECO:0007669"/>
    <property type="project" value="TreeGrafter"/>
</dbReference>
<keyword evidence="5 14" id="KW-0479">Metal-binding</keyword>
<evidence type="ECO:0000256" key="9">
    <source>
        <dbReference type="ARBA" id="ARBA00023004"/>
    </source>
</evidence>
<comment type="catalytic activity">
    <reaction evidence="12">
        <text>an N(6)-methyl-2'-deoxyadenosine in DNA + 2-oxoglutarate + O2 = a 2'-deoxyadenosine in DNA + formaldehyde + succinate + CO2</text>
        <dbReference type="Rhea" id="RHEA:49524"/>
        <dbReference type="Rhea" id="RHEA-COMP:12418"/>
        <dbReference type="Rhea" id="RHEA-COMP:12419"/>
        <dbReference type="ChEBI" id="CHEBI:15379"/>
        <dbReference type="ChEBI" id="CHEBI:16526"/>
        <dbReference type="ChEBI" id="CHEBI:16810"/>
        <dbReference type="ChEBI" id="CHEBI:16842"/>
        <dbReference type="ChEBI" id="CHEBI:30031"/>
        <dbReference type="ChEBI" id="CHEBI:90615"/>
        <dbReference type="ChEBI" id="CHEBI:90616"/>
        <dbReference type="EC" id="1.14.11.51"/>
    </reaction>
    <physiologicalReaction direction="left-to-right" evidence="12">
        <dbReference type="Rhea" id="RHEA:49525"/>
    </physiologicalReaction>
</comment>
<dbReference type="GO" id="GO:0008198">
    <property type="term" value="F:ferrous iron binding"/>
    <property type="evidence" value="ECO:0007669"/>
    <property type="project" value="TreeGrafter"/>
</dbReference>
<dbReference type="InterPro" id="IPR027450">
    <property type="entry name" value="AlkB-like"/>
</dbReference>
<evidence type="ECO:0000256" key="13">
    <source>
        <dbReference type="ARBA" id="ARBA00066586"/>
    </source>
</evidence>
<keyword evidence="7" id="KW-0223">Dioxygenase</keyword>
<evidence type="ECO:0000256" key="2">
    <source>
        <dbReference type="ARBA" id="ARBA00004496"/>
    </source>
</evidence>
<evidence type="ECO:0000256" key="5">
    <source>
        <dbReference type="ARBA" id="ARBA00022723"/>
    </source>
</evidence>
<dbReference type="InterPro" id="IPR037151">
    <property type="entry name" value="AlkB-like_sf"/>
</dbReference>
<dbReference type="PANTHER" id="PTHR16557:SF10">
    <property type="entry name" value="2-OXOGLUTARATE-DEPENDENT DIOXYGENASE FAMILY PROTEIN"/>
    <property type="match status" value="1"/>
</dbReference>
<keyword evidence="6" id="KW-0227">DNA damage</keyword>
<evidence type="ECO:0000256" key="14">
    <source>
        <dbReference type="PIRSR" id="PIRSR604574-2"/>
    </source>
</evidence>
<dbReference type="PROSITE" id="PS51471">
    <property type="entry name" value="FE2OG_OXY"/>
    <property type="match status" value="1"/>
</dbReference>
<evidence type="ECO:0000256" key="7">
    <source>
        <dbReference type="ARBA" id="ARBA00022964"/>
    </source>
</evidence>
<dbReference type="InterPro" id="IPR004574">
    <property type="entry name" value="Alkb"/>
</dbReference>
<organism evidence="16 17">
    <name type="scientific">Mucuna pruriens</name>
    <name type="common">Velvet bean</name>
    <name type="synonym">Dolichos pruriens</name>
    <dbReference type="NCBI Taxonomy" id="157652"/>
    <lineage>
        <taxon>Eukaryota</taxon>
        <taxon>Viridiplantae</taxon>
        <taxon>Streptophyta</taxon>
        <taxon>Embryophyta</taxon>
        <taxon>Tracheophyta</taxon>
        <taxon>Spermatophyta</taxon>
        <taxon>Magnoliopsida</taxon>
        <taxon>eudicotyledons</taxon>
        <taxon>Gunneridae</taxon>
        <taxon>Pentapetalae</taxon>
        <taxon>rosids</taxon>
        <taxon>fabids</taxon>
        <taxon>Fabales</taxon>
        <taxon>Fabaceae</taxon>
        <taxon>Papilionoideae</taxon>
        <taxon>50 kb inversion clade</taxon>
        <taxon>NPAAA clade</taxon>
        <taxon>indigoferoid/millettioid clade</taxon>
        <taxon>Phaseoleae</taxon>
        <taxon>Mucuna</taxon>
    </lineage>
</organism>
<dbReference type="Pfam" id="PF13532">
    <property type="entry name" value="2OG-FeII_Oxy_2"/>
    <property type="match status" value="1"/>
</dbReference>
<dbReference type="EC" id="1.14.11.51" evidence="13"/>
<feature type="binding site" evidence="14">
    <location>
        <position position="384"/>
    </location>
    <ligand>
        <name>Fe cation</name>
        <dbReference type="ChEBI" id="CHEBI:24875"/>
        <note>catalytic</note>
    </ligand>
</feature>
<dbReference type="GO" id="GO:0005634">
    <property type="term" value="C:nucleus"/>
    <property type="evidence" value="ECO:0007669"/>
    <property type="project" value="UniProtKB-SubCell"/>
</dbReference>
<dbReference type="GO" id="GO:0141131">
    <property type="term" value="F:DNA N6-methyladenine demethylase activity"/>
    <property type="evidence" value="ECO:0007669"/>
    <property type="project" value="UniProtKB-EC"/>
</dbReference>
<feature type="binding site" evidence="14">
    <location>
        <position position="324"/>
    </location>
    <ligand>
        <name>Fe cation</name>
        <dbReference type="ChEBI" id="CHEBI:24875"/>
        <note>catalytic</note>
    </ligand>
</feature>
<evidence type="ECO:0000256" key="10">
    <source>
        <dbReference type="ARBA" id="ARBA00023204"/>
    </source>
</evidence>
<dbReference type="OrthoDB" id="6614653at2759"/>
<evidence type="ECO:0000313" key="16">
    <source>
        <dbReference type="EMBL" id="RDX61211.1"/>
    </source>
</evidence>
<dbReference type="GO" id="GO:0035513">
    <property type="term" value="P:oxidative RNA demethylation"/>
    <property type="evidence" value="ECO:0007669"/>
    <property type="project" value="TreeGrafter"/>
</dbReference>
<evidence type="ECO:0000256" key="12">
    <source>
        <dbReference type="ARBA" id="ARBA00052047"/>
    </source>
</evidence>
<feature type="non-terminal residue" evidence="16">
    <location>
        <position position="1"/>
    </location>
</feature>
<comment type="subcellular location">
    <subcellularLocation>
        <location evidence="2">Cytoplasm</location>
    </subcellularLocation>
    <subcellularLocation>
        <location evidence="1">Nucleus</location>
    </subcellularLocation>
</comment>
<evidence type="ECO:0000256" key="6">
    <source>
        <dbReference type="ARBA" id="ARBA00022763"/>
    </source>
</evidence>
<keyword evidence="17" id="KW-1185">Reference proteome</keyword>
<dbReference type="Proteomes" id="UP000257109">
    <property type="component" value="Unassembled WGS sequence"/>
</dbReference>
<dbReference type="InterPro" id="IPR005123">
    <property type="entry name" value="Oxoglu/Fe-dep_dioxygenase_dom"/>
</dbReference>
<accession>A0A371E5A5</accession>
<dbReference type="PANTHER" id="PTHR16557">
    <property type="entry name" value="ALKYLATED DNA REPAIR PROTEIN ALKB-RELATED"/>
    <property type="match status" value="1"/>
</dbReference>
<dbReference type="STRING" id="157652.A0A371E5A5"/>
<comment type="similarity">
    <text evidence="3">Belongs to the alkB family.</text>
</comment>
<dbReference type="GO" id="GO:0005737">
    <property type="term" value="C:cytoplasm"/>
    <property type="evidence" value="ECO:0007669"/>
    <property type="project" value="UniProtKB-SubCell"/>
</dbReference>
<keyword evidence="8" id="KW-0560">Oxidoreductase</keyword>
<keyword evidence="10" id="KW-0234">DNA repair</keyword>